<protein>
    <recommendedName>
        <fullName evidence="1">Reverse transcriptase/retrotransposon-derived protein RNase H-like domain-containing protein</fullName>
    </recommendedName>
</protein>
<comment type="caution">
    <text evidence="2">The sequence shown here is derived from an EMBL/GenBank/DDBJ whole genome shotgun (WGS) entry which is preliminary data.</text>
</comment>
<dbReference type="OrthoDB" id="111931at2759"/>
<dbReference type="InterPro" id="IPR041577">
    <property type="entry name" value="RT_RNaseH_2"/>
</dbReference>
<gene>
    <name evidence="2" type="ORF">PC110_g20872</name>
</gene>
<organism evidence="2 3">
    <name type="scientific">Phytophthora cactorum</name>
    <dbReference type="NCBI Taxonomy" id="29920"/>
    <lineage>
        <taxon>Eukaryota</taxon>
        <taxon>Sar</taxon>
        <taxon>Stramenopiles</taxon>
        <taxon>Oomycota</taxon>
        <taxon>Peronosporomycetes</taxon>
        <taxon>Peronosporales</taxon>
        <taxon>Peronosporaceae</taxon>
        <taxon>Phytophthora</taxon>
    </lineage>
</organism>
<keyword evidence="3" id="KW-1185">Reference proteome</keyword>
<dbReference type="STRING" id="29920.A0A329RDU4"/>
<evidence type="ECO:0000313" key="2">
    <source>
        <dbReference type="EMBL" id="RAW22684.1"/>
    </source>
</evidence>
<evidence type="ECO:0000259" key="1">
    <source>
        <dbReference type="Pfam" id="PF17919"/>
    </source>
</evidence>
<dbReference type="EMBL" id="MJFZ01001238">
    <property type="protein sequence ID" value="RAW22684.1"/>
    <property type="molecule type" value="Genomic_DNA"/>
</dbReference>
<accession>A0A329RDU4</accession>
<dbReference type="Proteomes" id="UP000251314">
    <property type="component" value="Unassembled WGS sequence"/>
</dbReference>
<dbReference type="VEuPathDB" id="FungiDB:PC110_g20872"/>
<feature type="domain" description="Reverse transcriptase/retrotransposon-derived protein RNase H-like" evidence="1">
    <location>
        <begin position="1"/>
        <end position="73"/>
    </location>
</feature>
<dbReference type="Pfam" id="PF17919">
    <property type="entry name" value="RT_RNaseH_2"/>
    <property type="match status" value="1"/>
</dbReference>
<proteinExistence type="predicted"/>
<dbReference type="InterPro" id="IPR043502">
    <property type="entry name" value="DNA/RNA_pol_sf"/>
</dbReference>
<dbReference type="AlphaFoldDB" id="A0A329RDU4"/>
<dbReference type="PANTHER" id="PTHR34072">
    <property type="entry name" value="ENZYMATIC POLYPROTEIN-RELATED"/>
    <property type="match status" value="1"/>
</dbReference>
<dbReference type="SUPFAM" id="SSF56672">
    <property type="entry name" value="DNA/RNA polymerases"/>
    <property type="match status" value="1"/>
</dbReference>
<feature type="non-terminal residue" evidence="2">
    <location>
        <position position="1"/>
    </location>
</feature>
<sequence length="74" mass="7950">AIESTKASLQQAPVLALPDGTKPVSVVCDAADYAIGCALLQKDADGHERGISFQSRQLKTAERNYPVHDRNCLP</sequence>
<reference evidence="2 3" key="1">
    <citation type="submission" date="2018-01" db="EMBL/GenBank/DDBJ databases">
        <title>Draft genome of the strawberry crown rot pathogen Phytophthora cactorum.</title>
        <authorList>
            <person name="Armitage A.D."/>
            <person name="Lysoe E."/>
            <person name="Nellist C.F."/>
            <person name="Harrison R.J."/>
            <person name="Brurberg M.B."/>
        </authorList>
    </citation>
    <scope>NUCLEOTIDE SEQUENCE [LARGE SCALE GENOMIC DNA]</scope>
    <source>
        <strain evidence="2 3">10300</strain>
    </source>
</reference>
<evidence type="ECO:0000313" key="3">
    <source>
        <dbReference type="Proteomes" id="UP000251314"/>
    </source>
</evidence>
<dbReference type="PANTHER" id="PTHR34072:SF56">
    <property type="entry name" value="REVERSE TRANSCRIPTASE_RETROTRANSPOSON-DERIVED PROTEIN RNASE H-LIKE DOMAIN-CONTAINING PROTEIN"/>
    <property type="match status" value="1"/>
</dbReference>
<name>A0A329RDU4_9STRA</name>